<feature type="region of interest" description="Disordered" evidence="2">
    <location>
        <begin position="184"/>
        <end position="203"/>
    </location>
</feature>
<dbReference type="AlphaFoldDB" id="A0A1J4JK85"/>
<protein>
    <submittedName>
        <fullName evidence="3">Ras-related protein Rab7</fullName>
    </submittedName>
</protein>
<dbReference type="NCBIfam" id="TIGR00231">
    <property type="entry name" value="small_GTP"/>
    <property type="match status" value="1"/>
</dbReference>
<keyword evidence="1" id="KW-0547">Nucleotide-binding</keyword>
<dbReference type="SMART" id="SM00176">
    <property type="entry name" value="RAN"/>
    <property type="match status" value="1"/>
</dbReference>
<dbReference type="SMART" id="SM00175">
    <property type="entry name" value="RAB"/>
    <property type="match status" value="1"/>
</dbReference>
<dbReference type="GO" id="GO:0003924">
    <property type="term" value="F:GTPase activity"/>
    <property type="evidence" value="ECO:0007669"/>
    <property type="project" value="InterPro"/>
</dbReference>
<dbReference type="InterPro" id="IPR027417">
    <property type="entry name" value="P-loop_NTPase"/>
</dbReference>
<dbReference type="Pfam" id="PF00071">
    <property type="entry name" value="Ras"/>
    <property type="match status" value="1"/>
</dbReference>
<evidence type="ECO:0000256" key="2">
    <source>
        <dbReference type="SAM" id="MobiDB-lite"/>
    </source>
</evidence>
<dbReference type="PANTHER" id="PTHR47978">
    <property type="match status" value="1"/>
</dbReference>
<evidence type="ECO:0000313" key="3">
    <source>
        <dbReference type="EMBL" id="OHS97939.1"/>
    </source>
</evidence>
<feature type="compositionally biased region" description="Polar residues" evidence="2">
    <location>
        <begin position="185"/>
        <end position="197"/>
    </location>
</feature>
<dbReference type="CDD" id="cd00154">
    <property type="entry name" value="Rab"/>
    <property type="match status" value="1"/>
</dbReference>
<dbReference type="PRINTS" id="PR00449">
    <property type="entry name" value="RASTRNSFRMNG"/>
</dbReference>
<reference evidence="3" key="1">
    <citation type="submission" date="2016-10" db="EMBL/GenBank/DDBJ databases">
        <authorList>
            <person name="Benchimol M."/>
            <person name="Almeida L.G."/>
            <person name="Vasconcelos A.T."/>
            <person name="Perreira-Neves A."/>
            <person name="Rosa I.A."/>
            <person name="Tasca T."/>
            <person name="Bogo M.R."/>
            <person name="de Souza W."/>
        </authorList>
    </citation>
    <scope>NUCLEOTIDE SEQUENCE [LARGE SCALE GENOMIC DNA]</scope>
    <source>
        <strain evidence="3">K</strain>
    </source>
</reference>
<dbReference type="FunFam" id="3.40.50.300:FF:001329">
    <property type="entry name" value="Small GTP-binding protein, putative"/>
    <property type="match status" value="1"/>
</dbReference>
<evidence type="ECO:0000313" key="4">
    <source>
        <dbReference type="Proteomes" id="UP000179807"/>
    </source>
</evidence>
<dbReference type="InterPro" id="IPR005225">
    <property type="entry name" value="Small_GTP-bd"/>
</dbReference>
<dbReference type="PROSITE" id="PS51419">
    <property type="entry name" value="RAB"/>
    <property type="match status" value="1"/>
</dbReference>
<dbReference type="SMART" id="SM00174">
    <property type="entry name" value="RHO"/>
    <property type="match status" value="1"/>
</dbReference>
<dbReference type="VEuPathDB" id="TrichDB:TRFO_35735"/>
<dbReference type="RefSeq" id="XP_068351076.1">
    <property type="nucleotide sequence ID" value="XM_068510428.1"/>
</dbReference>
<name>A0A1J4JK85_9EUKA</name>
<dbReference type="SMART" id="SM00173">
    <property type="entry name" value="RAS"/>
    <property type="match status" value="1"/>
</dbReference>
<proteinExistence type="predicted"/>
<keyword evidence="4" id="KW-1185">Reference proteome</keyword>
<sequence length="203" mass="22752">MDAIEKKKLKFVVIGGPNVGKTTLIHKYLNPESIIDTTPTIQLAYSNKDIEYEGRRYSLDICDTAGQERFQSICPNFYRGADGAIIVFDVTNYQTFQKVGDWLAEFSATMPDTFQTVIVGNKSDLTDQRLVSIDEAMEYASGNGTSYFDVSAKRGDCVDYAFVYLIQKCVEAANVHEMDIHDTPETVNLNEPQNSPEKQGRCC</sequence>
<dbReference type="InterPro" id="IPR001806">
    <property type="entry name" value="Small_GTPase"/>
</dbReference>
<dbReference type="OrthoDB" id="265044at2759"/>
<dbReference type="GeneID" id="94845132"/>
<dbReference type="EMBL" id="MLAK01001084">
    <property type="protein sequence ID" value="OHS97939.1"/>
    <property type="molecule type" value="Genomic_DNA"/>
</dbReference>
<comment type="caution">
    <text evidence="3">The sequence shown here is derived from an EMBL/GenBank/DDBJ whole genome shotgun (WGS) entry which is preliminary data.</text>
</comment>
<organism evidence="3 4">
    <name type="scientific">Tritrichomonas foetus</name>
    <dbReference type="NCBI Taxonomy" id="1144522"/>
    <lineage>
        <taxon>Eukaryota</taxon>
        <taxon>Metamonada</taxon>
        <taxon>Parabasalia</taxon>
        <taxon>Tritrichomonadida</taxon>
        <taxon>Tritrichomonadidae</taxon>
        <taxon>Tritrichomonas</taxon>
    </lineage>
</organism>
<dbReference type="GO" id="GO:0005525">
    <property type="term" value="F:GTP binding"/>
    <property type="evidence" value="ECO:0007669"/>
    <property type="project" value="InterPro"/>
</dbReference>
<accession>A0A1J4JK85</accession>
<dbReference type="Gene3D" id="3.40.50.300">
    <property type="entry name" value="P-loop containing nucleotide triphosphate hydrolases"/>
    <property type="match status" value="1"/>
</dbReference>
<dbReference type="Proteomes" id="UP000179807">
    <property type="component" value="Unassembled WGS sequence"/>
</dbReference>
<evidence type="ECO:0000256" key="1">
    <source>
        <dbReference type="ARBA" id="ARBA00022741"/>
    </source>
</evidence>
<dbReference type="SUPFAM" id="SSF52540">
    <property type="entry name" value="P-loop containing nucleoside triphosphate hydrolases"/>
    <property type="match status" value="1"/>
</dbReference>
<gene>
    <name evidence="3" type="ORF">TRFO_35735</name>
</gene>
<dbReference type="PROSITE" id="PS51421">
    <property type="entry name" value="RAS"/>
    <property type="match status" value="1"/>
</dbReference>